<dbReference type="InterPro" id="IPR018097">
    <property type="entry name" value="EGF_Ca-bd_CS"/>
</dbReference>
<comment type="caution">
    <text evidence="19">The sequence shown here is derived from an EMBL/GenBank/DDBJ whole genome shotgun (WGS) entry which is preliminary data.</text>
</comment>
<keyword evidence="5" id="KW-0272">Extracellular matrix</keyword>
<dbReference type="InterPro" id="IPR052235">
    <property type="entry name" value="Nephronectin_domain"/>
</dbReference>
<dbReference type="CDD" id="cd00054">
    <property type="entry name" value="EGF_CA"/>
    <property type="match status" value="1"/>
</dbReference>
<keyword evidence="12 17" id="KW-0472">Membrane</keyword>
<evidence type="ECO:0000256" key="5">
    <source>
        <dbReference type="ARBA" id="ARBA00022530"/>
    </source>
</evidence>
<organism evidence="19 20">
    <name type="scientific">Candidula unifasciata</name>
    <dbReference type="NCBI Taxonomy" id="100452"/>
    <lineage>
        <taxon>Eukaryota</taxon>
        <taxon>Metazoa</taxon>
        <taxon>Spiralia</taxon>
        <taxon>Lophotrochozoa</taxon>
        <taxon>Mollusca</taxon>
        <taxon>Gastropoda</taxon>
        <taxon>Heterobranchia</taxon>
        <taxon>Euthyneura</taxon>
        <taxon>Panpulmonata</taxon>
        <taxon>Eupulmonata</taxon>
        <taxon>Stylommatophora</taxon>
        <taxon>Helicina</taxon>
        <taxon>Helicoidea</taxon>
        <taxon>Geomitridae</taxon>
        <taxon>Candidula</taxon>
    </lineage>
</organism>
<dbReference type="SUPFAM" id="SSF57196">
    <property type="entry name" value="EGF/Laminin"/>
    <property type="match status" value="1"/>
</dbReference>
<evidence type="ECO:0000256" key="13">
    <source>
        <dbReference type="ARBA" id="ARBA00023157"/>
    </source>
</evidence>
<dbReference type="SUPFAM" id="SSF57184">
    <property type="entry name" value="Growth factor receptor domain"/>
    <property type="match status" value="3"/>
</dbReference>
<protein>
    <recommendedName>
        <fullName evidence="18">EGF-like domain-containing protein</fullName>
    </recommendedName>
</protein>
<dbReference type="SMART" id="SM00181">
    <property type="entry name" value="EGF"/>
    <property type="match status" value="11"/>
</dbReference>
<gene>
    <name evidence="19" type="ORF">CUNI_LOCUS19276</name>
</gene>
<evidence type="ECO:0000256" key="4">
    <source>
        <dbReference type="ARBA" id="ARBA00022525"/>
    </source>
</evidence>
<evidence type="ECO:0000256" key="7">
    <source>
        <dbReference type="ARBA" id="ARBA00022583"/>
    </source>
</evidence>
<feature type="disulfide bond" evidence="16">
    <location>
        <begin position="276"/>
        <end position="286"/>
    </location>
</feature>
<evidence type="ECO:0000256" key="12">
    <source>
        <dbReference type="ARBA" id="ARBA00023136"/>
    </source>
</evidence>
<keyword evidence="7" id="KW-0254">Endocytosis</keyword>
<evidence type="ECO:0000256" key="11">
    <source>
        <dbReference type="ARBA" id="ARBA00022989"/>
    </source>
</evidence>
<comment type="similarity">
    <text evidence="3">Belongs to the fibulin family.</text>
</comment>
<evidence type="ECO:0000256" key="2">
    <source>
        <dbReference type="ARBA" id="ARBA00004498"/>
    </source>
</evidence>
<feature type="domain" description="EGF-like" evidence="18">
    <location>
        <begin position="272"/>
        <end position="311"/>
    </location>
</feature>
<comment type="caution">
    <text evidence="16">Lacks conserved residue(s) required for the propagation of feature annotation.</text>
</comment>
<evidence type="ECO:0000256" key="8">
    <source>
        <dbReference type="ARBA" id="ARBA00022692"/>
    </source>
</evidence>
<dbReference type="FunFam" id="2.10.25.10:FF:000009">
    <property type="entry name" value="Low-density lipoprotein receptor isoform 1"/>
    <property type="match status" value="1"/>
</dbReference>
<dbReference type="InterPro" id="IPR049883">
    <property type="entry name" value="NOTCH1_EGF-like"/>
</dbReference>
<evidence type="ECO:0000256" key="1">
    <source>
        <dbReference type="ARBA" id="ARBA00004479"/>
    </source>
</evidence>
<keyword evidence="8 17" id="KW-0812">Transmembrane</keyword>
<keyword evidence="14" id="KW-0675">Receptor</keyword>
<name>A0A8S3ZZU3_9EUPU</name>
<keyword evidence="13 16" id="KW-1015">Disulfide bond</keyword>
<keyword evidence="20" id="KW-1185">Reference proteome</keyword>
<dbReference type="PROSITE" id="PS00010">
    <property type="entry name" value="ASX_HYDROXYL"/>
    <property type="match status" value="5"/>
</dbReference>
<dbReference type="InterPro" id="IPR000742">
    <property type="entry name" value="EGF"/>
</dbReference>
<evidence type="ECO:0000256" key="3">
    <source>
        <dbReference type="ARBA" id="ARBA00006127"/>
    </source>
</evidence>
<evidence type="ECO:0000256" key="16">
    <source>
        <dbReference type="PROSITE-ProRule" id="PRU00076"/>
    </source>
</evidence>
<dbReference type="PANTHER" id="PTHR24050:SF27">
    <property type="entry name" value="FIBRILLIN-1"/>
    <property type="match status" value="1"/>
</dbReference>
<sequence>MVKSDNFRITVRWRNETFSSGVWAFGDPNDSCVPTSRGVCCARIDWENGMFQGLKDTSCNSYTNRYLCIPKNECSDGTHNCAQICLEKNNGFSCNCNTGYILEKDNKTCQDINECEADTPCEQICSNMVGSYVCSCPSGYELKADRQSCNDVNECQANNGGCQQVCMNTLGSHHCSCHAGYTLDAADGCVDVNECDGRNDCQQNCTNTQGSYTCSCVQGYTLAMDLKLCYDIDECDNSTHLCSQICKNTPGSYKCSCHLGYLLDADDTSCSDQDECQGPHLCGQICNNTHGSYQCSCLNGYTLSEDNQTCRDIDECELGKHRCHHICTNSEGSYWCSCNASHFLDTDNLTCVQSDDCSSNNGCSCQLGLTLDNDGQTCVDIDECQVPGICPQICTNTEGSFLCSCQAGYHLQPHNATCVDDDECISQPCPGACVNTQGGYHCQGCLPGYTENLKSCENINKCANSTTYNCSKLCQNTTGMYNCSDVDSTNPTCLNNHVSNNCLCPAGYYPGPDNSSLCQELSRCQVTLPMCGRSCDNTTWASFCSCHTGFKLQRNSSSCNKRPTSIMCPCTCTGIKRYSSDPIFSAIIKELIFNKQKTNSYRQSKISIPDPRPSAQAIGYSGLVIICLLFACVLCLDILSAALSLAGRHRTTSSQATRESGDGKDKS</sequence>
<dbReference type="PROSITE" id="PS01186">
    <property type="entry name" value="EGF_2"/>
    <property type="match status" value="6"/>
</dbReference>
<dbReference type="FunFam" id="2.10.25.10:FF:000024">
    <property type="entry name" value="Putative latent-transforming growth factor beta-binding protein 2"/>
    <property type="match status" value="1"/>
</dbReference>
<dbReference type="PROSITE" id="PS01187">
    <property type="entry name" value="EGF_CA"/>
    <property type="match status" value="4"/>
</dbReference>
<feature type="domain" description="EGF-like" evidence="18">
    <location>
        <begin position="231"/>
        <end position="271"/>
    </location>
</feature>
<feature type="domain" description="EGF-like" evidence="18">
    <location>
        <begin position="111"/>
        <end position="150"/>
    </location>
</feature>
<dbReference type="PROSITE" id="PS50026">
    <property type="entry name" value="EGF_3"/>
    <property type="match status" value="6"/>
</dbReference>
<feature type="disulfide bond" evidence="16">
    <location>
        <begin position="195"/>
        <end position="205"/>
    </location>
</feature>
<dbReference type="Gene3D" id="2.10.25.10">
    <property type="entry name" value="Laminin"/>
    <property type="match status" value="11"/>
</dbReference>
<dbReference type="SMART" id="SM00179">
    <property type="entry name" value="EGF_CA"/>
    <property type="match status" value="9"/>
</dbReference>
<evidence type="ECO:0000259" key="18">
    <source>
        <dbReference type="PROSITE" id="PS50026"/>
    </source>
</evidence>
<dbReference type="Proteomes" id="UP000678393">
    <property type="component" value="Unassembled WGS sequence"/>
</dbReference>
<dbReference type="OrthoDB" id="10045365at2759"/>
<proteinExistence type="inferred from homology"/>
<accession>A0A8S3ZZU3</accession>
<dbReference type="FunFam" id="2.10.25.10:FF:000005">
    <property type="entry name" value="Fibrillin 2"/>
    <property type="match status" value="1"/>
</dbReference>
<dbReference type="InterPro" id="IPR009030">
    <property type="entry name" value="Growth_fac_rcpt_cys_sf"/>
</dbReference>
<keyword evidence="10" id="KW-0677">Repeat</keyword>
<feature type="domain" description="EGF-like" evidence="18">
    <location>
        <begin position="380"/>
        <end position="419"/>
    </location>
</feature>
<dbReference type="EMBL" id="CAJHNH020006423">
    <property type="protein sequence ID" value="CAG5133718.1"/>
    <property type="molecule type" value="Genomic_DNA"/>
</dbReference>
<keyword evidence="9" id="KW-0732">Signal</keyword>
<dbReference type="GO" id="GO:0005509">
    <property type="term" value="F:calcium ion binding"/>
    <property type="evidence" value="ECO:0007669"/>
    <property type="project" value="InterPro"/>
</dbReference>
<dbReference type="InterPro" id="IPR000152">
    <property type="entry name" value="EGF-type_Asp/Asn_hydroxyl_site"/>
</dbReference>
<feature type="disulfide bond" evidence="16">
    <location>
        <begin position="115"/>
        <end position="125"/>
    </location>
</feature>
<feature type="transmembrane region" description="Helical" evidence="17">
    <location>
        <begin position="617"/>
        <end position="645"/>
    </location>
</feature>
<keyword evidence="11 17" id="KW-1133">Transmembrane helix</keyword>
<evidence type="ECO:0000256" key="14">
    <source>
        <dbReference type="ARBA" id="ARBA00023170"/>
    </source>
</evidence>
<evidence type="ECO:0000256" key="15">
    <source>
        <dbReference type="ARBA" id="ARBA00023180"/>
    </source>
</evidence>
<dbReference type="AlphaFoldDB" id="A0A8S3ZZU3"/>
<evidence type="ECO:0000256" key="10">
    <source>
        <dbReference type="ARBA" id="ARBA00022737"/>
    </source>
</evidence>
<comment type="subcellular location">
    <subcellularLocation>
        <location evidence="1">Membrane</location>
        <topology evidence="1">Single-pass type I membrane protein</topology>
    </subcellularLocation>
    <subcellularLocation>
        <location evidence="2">Secreted</location>
        <location evidence="2">Extracellular space</location>
        <location evidence="2">Extracellular matrix</location>
    </subcellularLocation>
</comment>
<dbReference type="GO" id="GO:0006897">
    <property type="term" value="P:endocytosis"/>
    <property type="evidence" value="ECO:0007669"/>
    <property type="project" value="UniProtKB-KW"/>
</dbReference>
<keyword evidence="15" id="KW-0325">Glycoprotein</keyword>
<feature type="domain" description="EGF-like" evidence="18">
    <location>
        <begin position="151"/>
        <end position="187"/>
    </location>
</feature>
<evidence type="ECO:0000313" key="20">
    <source>
        <dbReference type="Proteomes" id="UP000678393"/>
    </source>
</evidence>
<dbReference type="PANTHER" id="PTHR24050">
    <property type="entry name" value="PA14 DOMAIN-CONTAINING PROTEIN"/>
    <property type="match status" value="1"/>
</dbReference>
<dbReference type="GO" id="GO:0016020">
    <property type="term" value="C:membrane"/>
    <property type="evidence" value="ECO:0007669"/>
    <property type="project" value="UniProtKB-SubCell"/>
</dbReference>
<evidence type="ECO:0000256" key="9">
    <source>
        <dbReference type="ARBA" id="ARBA00022729"/>
    </source>
</evidence>
<feature type="disulfide bond" evidence="16">
    <location>
        <begin position="384"/>
        <end position="394"/>
    </location>
</feature>
<dbReference type="Pfam" id="PF12662">
    <property type="entry name" value="cEGF"/>
    <property type="match status" value="3"/>
</dbReference>
<dbReference type="FunFam" id="2.10.25.10:FF:000010">
    <property type="entry name" value="Pro-epidermal growth factor"/>
    <property type="match status" value="1"/>
</dbReference>
<feature type="domain" description="EGF-like" evidence="18">
    <location>
        <begin position="191"/>
        <end position="230"/>
    </location>
</feature>
<keyword evidence="6 16" id="KW-0245">EGF-like domain</keyword>
<evidence type="ECO:0000256" key="6">
    <source>
        <dbReference type="ARBA" id="ARBA00022536"/>
    </source>
</evidence>
<reference evidence="19" key="1">
    <citation type="submission" date="2021-04" db="EMBL/GenBank/DDBJ databases">
        <authorList>
            <consortium name="Molecular Ecology Group"/>
        </authorList>
    </citation>
    <scope>NUCLEOTIDE SEQUENCE</scope>
</reference>
<dbReference type="FunFam" id="2.10.25.10:FF:000240">
    <property type="entry name" value="Vitamin K-dependent protein S"/>
    <property type="match status" value="1"/>
</dbReference>
<dbReference type="InterPro" id="IPR001881">
    <property type="entry name" value="EGF-like_Ca-bd_dom"/>
</dbReference>
<dbReference type="InterPro" id="IPR026823">
    <property type="entry name" value="cEGF"/>
</dbReference>
<evidence type="ECO:0000313" key="19">
    <source>
        <dbReference type="EMBL" id="CAG5133718.1"/>
    </source>
</evidence>
<keyword evidence="4" id="KW-0964">Secreted</keyword>
<dbReference type="Pfam" id="PF07645">
    <property type="entry name" value="EGF_CA"/>
    <property type="match status" value="4"/>
</dbReference>
<evidence type="ECO:0000256" key="17">
    <source>
        <dbReference type="SAM" id="Phobius"/>
    </source>
</evidence>